<gene>
    <name evidence="2" type="ORF">JDV02_002842</name>
</gene>
<name>A0A9Q8QBV6_9HYPO</name>
<organism evidence="2 3">
    <name type="scientific">Purpureocillium takamizusanense</name>
    <dbReference type="NCBI Taxonomy" id="2060973"/>
    <lineage>
        <taxon>Eukaryota</taxon>
        <taxon>Fungi</taxon>
        <taxon>Dikarya</taxon>
        <taxon>Ascomycota</taxon>
        <taxon>Pezizomycotina</taxon>
        <taxon>Sordariomycetes</taxon>
        <taxon>Hypocreomycetidae</taxon>
        <taxon>Hypocreales</taxon>
        <taxon>Ophiocordycipitaceae</taxon>
        <taxon>Purpureocillium</taxon>
    </lineage>
</organism>
<dbReference type="RefSeq" id="XP_047839888.1">
    <property type="nucleotide sequence ID" value="XM_047983916.1"/>
</dbReference>
<keyword evidence="3" id="KW-1185">Reference proteome</keyword>
<dbReference type="KEGG" id="ptkz:JDV02_002842"/>
<dbReference type="EMBL" id="CP086355">
    <property type="protein sequence ID" value="UNI16407.1"/>
    <property type="molecule type" value="Genomic_DNA"/>
</dbReference>
<dbReference type="GeneID" id="72064802"/>
<evidence type="ECO:0000313" key="3">
    <source>
        <dbReference type="Proteomes" id="UP000829364"/>
    </source>
</evidence>
<feature type="region of interest" description="Disordered" evidence="1">
    <location>
        <begin position="1"/>
        <end position="41"/>
    </location>
</feature>
<evidence type="ECO:0000256" key="1">
    <source>
        <dbReference type="SAM" id="MobiDB-lite"/>
    </source>
</evidence>
<evidence type="ECO:0000313" key="2">
    <source>
        <dbReference type="EMBL" id="UNI16407.1"/>
    </source>
</evidence>
<reference evidence="2" key="1">
    <citation type="submission" date="2021-11" db="EMBL/GenBank/DDBJ databases">
        <title>Purpureocillium_takamizusanense_genome.</title>
        <authorList>
            <person name="Nguyen N.-H."/>
        </authorList>
    </citation>
    <scope>NUCLEOTIDE SEQUENCE</scope>
    <source>
        <strain evidence="2">PT3</strain>
    </source>
</reference>
<sequence length="104" mass="10835">MDVGEVADCGKAAAPQSQTRETRALKKQAGPTQAQPTRAVAPVDGARSIGRLVPVVALQQQQQQHPAPSTVGLLLFCGNWGRGSICPVGLDGPIQQIRGPPPHV</sequence>
<dbReference type="AlphaFoldDB" id="A0A9Q8QBV6"/>
<dbReference type="Proteomes" id="UP000829364">
    <property type="component" value="Chromosome 2"/>
</dbReference>
<accession>A0A9Q8QBV6</accession>
<proteinExistence type="predicted"/>
<protein>
    <submittedName>
        <fullName evidence="2">Uncharacterized protein</fullName>
    </submittedName>
</protein>